<comment type="caution">
    <text evidence="1">The sequence shown here is derived from an EMBL/GenBank/DDBJ whole genome shotgun (WGS) entry which is preliminary data.</text>
</comment>
<reference evidence="1" key="1">
    <citation type="journal article" date="2015" name="Nature">
        <title>Complex archaea that bridge the gap between prokaryotes and eukaryotes.</title>
        <authorList>
            <person name="Spang A."/>
            <person name="Saw J.H."/>
            <person name="Jorgensen S.L."/>
            <person name="Zaremba-Niedzwiedzka K."/>
            <person name="Martijn J."/>
            <person name="Lind A.E."/>
            <person name="van Eijk R."/>
            <person name="Schleper C."/>
            <person name="Guy L."/>
            <person name="Ettema T.J."/>
        </authorList>
    </citation>
    <scope>NUCLEOTIDE SEQUENCE</scope>
</reference>
<proteinExistence type="predicted"/>
<gene>
    <name evidence="1" type="ORF">LCGC14_2579810</name>
</gene>
<protein>
    <recommendedName>
        <fullName evidence="2">Deoxynucleoside monophosphate kinase</fullName>
    </recommendedName>
</protein>
<accession>A0A0F9D7G4</accession>
<evidence type="ECO:0008006" key="2">
    <source>
        <dbReference type="Google" id="ProtNLM"/>
    </source>
</evidence>
<dbReference type="Gene3D" id="3.40.50.300">
    <property type="entry name" value="P-loop containing nucleotide triphosphate hydrolases"/>
    <property type="match status" value="1"/>
</dbReference>
<organism evidence="1">
    <name type="scientific">marine sediment metagenome</name>
    <dbReference type="NCBI Taxonomy" id="412755"/>
    <lineage>
        <taxon>unclassified sequences</taxon>
        <taxon>metagenomes</taxon>
        <taxon>ecological metagenomes</taxon>
    </lineage>
</organism>
<dbReference type="InterPro" id="IPR027417">
    <property type="entry name" value="P-loop_NTPase"/>
</dbReference>
<dbReference type="EMBL" id="LAZR01043039">
    <property type="protein sequence ID" value="KKL08043.1"/>
    <property type="molecule type" value="Genomic_DNA"/>
</dbReference>
<feature type="non-terminal residue" evidence="1">
    <location>
        <position position="1"/>
    </location>
</feature>
<sequence>KCFGGHYPHLALSGWMRSGKDSIANFLRPKGYYKGSFAFALKEEVARAAGVPVEAMSEEPLRTQIRPVLQAWGTEFRRAQDPDYWVKKVQRYFEVENRVERRPLVFTDCRFLNELKLLKSFDFITIKVDMKREDVEAYLMKQGKGHDEIQKLLGHPSEQEWQDYDFDCTVRSVMGDLEGLYAQVMSIIETRQA</sequence>
<dbReference type="SUPFAM" id="SSF52540">
    <property type="entry name" value="P-loop containing nucleoside triphosphate hydrolases"/>
    <property type="match status" value="1"/>
</dbReference>
<evidence type="ECO:0000313" key="1">
    <source>
        <dbReference type="EMBL" id="KKL08043.1"/>
    </source>
</evidence>
<name>A0A0F9D7G4_9ZZZZ</name>
<dbReference type="AlphaFoldDB" id="A0A0F9D7G4"/>